<protein>
    <submittedName>
        <fullName evidence="1">Uncharacterized protein</fullName>
    </submittedName>
</protein>
<dbReference type="AlphaFoldDB" id="A0A0E9Q0S1"/>
<proteinExistence type="predicted"/>
<organism evidence="1">
    <name type="scientific">Anguilla anguilla</name>
    <name type="common">European freshwater eel</name>
    <name type="synonym">Muraena anguilla</name>
    <dbReference type="NCBI Taxonomy" id="7936"/>
    <lineage>
        <taxon>Eukaryota</taxon>
        <taxon>Metazoa</taxon>
        <taxon>Chordata</taxon>
        <taxon>Craniata</taxon>
        <taxon>Vertebrata</taxon>
        <taxon>Euteleostomi</taxon>
        <taxon>Actinopterygii</taxon>
        <taxon>Neopterygii</taxon>
        <taxon>Teleostei</taxon>
        <taxon>Anguilliformes</taxon>
        <taxon>Anguillidae</taxon>
        <taxon>Anguilla</taxon>
    </lineage>
</organism>
<sequence>MCFWERQDYGISIQNRLHIAYIKT</sequence>
<evidence type="ECO:0000313" key="1">
    <source>
        <dbReference type="EMBL" id="JAH10122.1"/>
    </source>
</evidence>
<reference evidence="1" key="2">
    <citation type="journal article" date="2015" name="Fish Shellfish Immunol.">
        <title>Early steps in the European eel (Anguilla anguilla)-Vibrio vulnificus interaction in the gills: Role of the RtxA13 toxin.</title>
        <authorList>
            <person name="Callol A."/>
            <person name="Pajuelo D."/>
            <person name="Ebbesson L."/>
            <person name="Teles M."/>
            <person name="MacKenzie S."/>
            <person name="Amaro C."/>
        </authorList>
    </citation>
    <scope>NUCLEOTIDE SEQUENCE</scope>
</reference>
<name>A0A0E9Q0S1_ANGAN</name>
<dbReference type="EMBL" id="GBXM01098455">
    <property type="protein sequence ID" value="JAH10122.1"/>
    <property type="molecule type" value="Transcribed_RNA"/>
</dbReference>
<reference evidence="1" key="1">
    <citation type="submission" date="2014-11" db="EMBL/GenBank/DDBJ databases">
        <authorList>
            <person name="Amaro Gonzalez C."/>
        </authorList>
    </citation>
    <scope>NUCLEOTIDE SEQUENCE</scope>
</reference>
<accession>A0A0E9Q0S1</accession>